<evidence type="ECO:0000313" key="2">
    <source>
        <dbReference type="EMBL" id="CAB4546308.1"/>
    </source>
</evidence>
<reference evidence="3" key="1">
    <citation type="submission" date="2020-05" db="EMBL/GenBank/DDBJ databases">
        <authorList>
            <person name="Chiriac C."/>
            <person name="Salcher M."/>
            <person name="Ghai R."/>
            <person name="Kavagutti S V."/>
        </authorList>
    </citation>
    <scope>NUCLEOTIDE SEQUENCE</scope>
</reference>
<protein>
    <submittedName>
        <fullName evidence="3">Unannotated protein</fullName>
    </submittedName>
</protein>
<dbReference type="EMBL" id="CAEZST010000009">
    <property type="protein sequence ID" value="CAB4546308.1"/>
    <property type="molecule type" value="Genomic_DNA"/>
</dbReference>
<name>A0A6J6E100_9ZZZZ</name>
<sequence>MAKKDKKPGRFKQLLQVYKVTAKNDPSSVWVSLLGFLVSVAIGLVMGYFVFGGEPWSFTLWTISGVTSGILVAMIIMSRRAERSAYKQIEGQAGAVSAVLNSQIRRSWRANPTPIAISPKTRDAVYRMIGRPGVVLIGEGDSARLTQMLQDESRKVHRIAPGVTIHQIKVTQDNSGVRLYNLLKTVYKLKKTLRRAEVTAVANRLESLGGLSIPIPKGIDPMRVRPPKRKG</sequence>
<proteinExistence type="predicted"/>
<keyword evidence="1" id="KW-0812">Transmembrane</keyword>
<feature type="transmembrane region" description="Helical" evidence="1">
    <location>
        <begin position="56"/>
        <end position="77"/>
    </location>
</feature>
<keyword evidence="1" id="KW-1133">Transmembrane helix</keyword>
<gene>
    <name evidence="2" type="ORF">UFOPK1503_00664</name>
    <name evidence="3" type="ORF">UFOPK1693_00547</name>
</gene>
<accession>A0A6J6E100</accession>
<dbReference type="InterPro" id="IPR025445">
    <property type="entry name" value="DUF4191"/>
</dbReference>
<evidence type="ECO:0000313" key="3">
    <source>
        <dbReference type="EMBL" id="CAB4568939.1"/>
    </source>
</evidence>
<evidence type="ECO:0000256" key="1">
    <source>
        <dbReference type="SAM" id="Phobius"/>
    </source>
</evidence>
<feature type="transmembrane region" description="Helical" evidence="1">
    <location>
        <begin position="29"/>
        <end position="50"/>
    </location>
</feature>
<dbReference type="EMBL" id="CAEZTO010000004">
    <property type="protein sequence ID" value="CAB4568939.1"/>
    <property type="molecule type" value="Genomic_DNA"/>
</dbReference>
<organism evidence="3">
    <name type="scientific">freshwater metagenome</name>
    <dbReference type="NCBI Taxonomy" id="449393"/>
    <lineage>
        <taxon>unclassified sequences</taxon>
        <taxon>metagenomes</taxon>
        <taxon>ecological metagenomes</taxon>
    </lineage>
</organism>
<dbReference type="Pfam" id="PF13829">
    <property type="entry name" value="DUF4191"/>
    <property type="match status" value="1"/>
</dbReference>
<dbReference type="AlphaFoldDB" id="A0A6J6E100"/>
<keyword evidence="1" id="KW-0472">Membrane</keyword>